<keyword evidence="4" id="KW-1185">Reference proteome</keyword>
<reference evidence="3 4" key="1">
    <citation type="journal article" date="2020" name="Nat. Commun.">
        <title>Genome of Tripterygium wilfordii and identification of cytochrome P450 involved in triptolide biosynthesis.</title>
        <authorList>
            <person name="Tu L."/>
            <person name="Su P."/>
            <person name="Zhang Z."/>
            <person name="Gao L."/>
            <person name="Wang J."/>
            <person name="Hu T."/>
            <person name="Zhou J."/>
            <person name="Zhang Y."/>
            <person name="Zhao Y."/>
            <person name="Liu Y."/>
            <person name="Song Y."/>
            <person name="Tong Y."/>
            <person name="Lu Y."/>
            <person name="Yang J."/>
            <person name="Xu C."/>
            <person name="Jia M."/>
            <person name="Peters R.J."/>
            <person name="Huang L."/>
            <person name="Gao W."/>
        </authorList>
    </citation>
    <scope>NUCLEOTIDE SEQUENCE [LARGE SCALE GENOMIC DNA]</scope>
    <source>
        <strain evidence="4">cv. XIE 37</strain>
        <tissue evidence="3">Leaf</tissue>
    </source>
</reference>
<name>A0A7J7DE01_TRIWF</name>
<evidence type="ECO:0000313" key="3">
    <source>
        <dbReference type="EMBL" id="KAF5744488.1"/>
    </source>
</evidence>
<evidence type="ECO:0000313" key="4">
    <source>
        <dbReference type="Proteomes" id="UP000593562"/>
    </source>
</evidence>
<dbReference type="EMBL" id="JAAARO010000007">
    <property type="protein sequence ID" value="KAF5744488.1"/>
    <property type="molecule type" value="Genomic_DNA"/>
</dbReference>
<keyword evidence="2" id="KW-1133">Transmembrane helix</keyword>
<proteinExistence type="predicted"/>
<evidence type="ECO:0000256" key="1">
    <source>
        <dbReference type="SAM" id="MobiDB-lite"/>
    </source>
</evidence>
<gene>
    <name evidence="3" type="ORF">HS088_TW07G00060</name>
</gene>
<organism evidence="3 4">
    <name type="scientific">Tripterygium wilfordii</name>
    <name type="common">Thunder God vine</name>
    <dbReference type="NCBI Taxonomy" id="458696"/>
    <lineage>
        <taxon>Eukaryota</taxon>
        <taxon>Viridiplantae</taxon>
        <taxon>Streptophyta</taxon>
        <taxon>Embryophyta</taxon>
        <taxon>Tracheophyta</taxon>
        <taxon>Spermatophyta</taxon>
        <taxon>Magnoliopsida</taxon>
        <taxon>eudicotyledons</taxon>
        <taxon>Gunneridae</taxon>
        <taxon>Pentapetalae</taxon>
        <taxon>rosids</taxon>
        <taxon>fabids</taxon>
        <taxon>Celastrales</taxon>
        <taxon>Celastraceae</taxon>
        <taxon>Tripterygium</taxon>
    </lineage>
</organism>
<dbReference type="InParanoid" id="A0A7J7DE01"/>
<feature type="compositionally biased region" description="Polar residues" evidence="1">
    <location>
        <begin position="95"/>
        <end position="109"/>
    </location>
</feature>
<comment type="caution">
    <text evidence="3">The sequence shown here is derived from an EMBL/GenBank/DDBJ whole genome shotgun (WGS) entry which is preliminary data.</text>
</comment>
<keyword evidence="2" id="KW-0812">Transmembrane</keyword>
<evidence type="ECO:0000256" key="2">
    <source>
        <dbReference type="SAM" id="Phobius"/>
    </source>
</evidence>
<evidence type="ECO:0008006" key="5">
    <source>
        <dbReference type="Google" id="ProtNLM"/>
    </source>
</evidence>
<feature type="region of interest" description="Disordered" evidence="1">
    <location>
        <begin position="76"/>
        <end position="109"/>
    </location>
</feature>
<dbReference type="AlphaFoldDB" id="A0A7J7DE01"/>
<dbReference type="Proteomes" id="UP000593562">
    <property type="component" value="Unassembled WGS sequence"/>
</dbReference>
<accession>A0A7J7DE01</accession>
<sequence length="109" mass="12783">MAPFSPKQEYEEDLPISHDKHYKLHGEIMMLIVIVMFSVFLVFLVMVPCVRRRRDPESGLADHIFKCKCHLWLPRKGRRNDEDDNTSDDNEITDPLSSDQGIAKQFQHQ</sequence>
<keyword evidence="2" id="KW-0472">Membrane</keyword>
<feature type="transmembrane region" description="Helical" evidence="2">
    <location>
        <begin position="28"/>
        <end position="50"/>
    </location>
</feature>
<protein>
    <recommendedName>
        <fullName evidence="5">Transmembrane protein</fullName>
    </recommendedName>
</protein>
<feature type="compositionally biased region" description="Acidic residues" evidence="1">
    <location>
        <begin position="82"/>
        <end position="92"/>
    </location>
</feature>